<dbReference type="InterPro" id="IPR011545">
    <property type="entry name" value="DEAD/DEAH_box_helicase_dom"/>
</dbReference>
<proteinExistence type="predicted"/>
<accession>A0A7R8W9P9</accession>
<dbReference type="SMART" id="SM00490">
    <property type="entry name" value="HELICc"/>
    <property type="match status" value="1"/>
</dbReference>
<name>A0A7R8W9P9_9CRUS</name>
<feature type="compositionally biased region" description="Low complexity" evidence="1">
    <location>
        <begin position="518"/>
        <end position="530"/>
    </location>
</feature>
<dbReference type="InterPro" id="IPR001650">
    <property type="entry name" value="Helicase_C-like"/>
</dbReference>
<dbReference type="GO" id="GO:0003724">
    <property type="term" value="F:RNA helicase activity"/>
    <property type="evidence" value="ECO:0007669"/>
    <property type="project" value="InterPro"/>
</dbReference>
<dbReference type="SUPFAM" id="SSF52540">
    <property type="entry name" value="P-loop containing nucleoside triphosphate hydrolases"/>
    <property type="match status" value="2"/>
</dbReference>
<dbReference type="Gene3D" id="3.40.50.300">
    <property type="entry name" value="P-loop containing nucleotide triphosphate hydrolases"/>
    <property type="match status" value="3"/>
</dbReference>
<dbReference type="CDD" id="cd18787">
    <property type="entry name" value="SF2_C_DEAD"/>
    <property type="match status" value="1"/>
</dbReference>
<dbReference type="Pfam" id="PF00271">
    <property type="entry name" value="Helicase_C"/>
    <property type="match status" value="1"/>
</dbReference>
<sequence>MGSTARSSMAELAYQRFLEENPQAGRFGEDDDEEVEYDADGNPVVTHKRYIDPLPPIDHSQIDYPPFEKNFYTETEDIASLTNQQVQELRGKLGIKVYGAAPPKPVTSFAHFGLDEGLMKTIRRSEYTQPTPIQAQGIPIALRGRDIIGIAKTGSGKTAAFIIPMITHIMDQPQLQRGDGPIGLILAPTRELSLQAREKSKDISPEAENLDQSRPNVLQGKRAGGGLVYGAAPPKPVTSFAHFGLDEGLMKTIRRSEYTQPTPIQAQGIPIALRGRDIIGIAKTGSGKTAAFIIPMITHIMDQPQLQRGDGPIGLILAPTRELSLQAREKSKDISPEAENLDQSRPNVLQGKRAGGGLINAEELANNLKLRDVEPLLLHGDMNQVDRNEVISKFRKKESNVLVATDVAARGLDIPHIRTVINYDVARDIDTHTHRIGRTGRAGEKGTAVTLITSKDKDFAGHLVRNLEAAGQEVSKELMSLAMQNQWFRKSRFRNSEGRKPNVGGHGLGYKETGGGSSTAASSSFQSASSVETGKMDPSIALRDAFKAQYMANSNHPQGQQQQPVRLKTEREVGSDLVGTPESFTATTNVVFKMLC</sequence>
<dbReference type="InterPro" id="IPR027417">
    <property type="entry name" value="P-loop_NTPase"/>
</dbReference>
<dbReference type="InterPro" id="IPR014014">
    <property type="entry name" value="RNA_helicase_DEAD_Q_motif"/>
</dbReference>
<protein>
    <submittedName>
        <fullName evidence="2">Uncharacterized protein</fullName>
    </submittedName>
</protein>
<dbReference type="PANTHER" id="PTHR47958">
    <property type="entry name" value="ATP-DEPENDENT RNA HELICASE DBP3"/>
    <property type="match status" value="1"/>
</dbReference>
<organism evidence="2">
    <name type="scientific">Cyprideis torosa</name>
    <dbReference type="NCBI Taxonomy" id="163714"/>
    <lineage>
        <taxon>Eukaryota</taxon>
        <taxon>Metazoa</taxon>
        <taxon>Ecdysozoa</taxon>
        <taxon>Arthropoda</taxon>
        <taxon>Crustacea</taxon>
        <taxon>Oligostraca</taxon>
        <taxon>Ostracoda</taxon>
        <taxon>Podocopa</taxon>
        <taxon>Podocopida</taxon>
        <taxon>Cytherocopina</taxon>
        <taxon>Cytheroidea</taxon>
        <taxon>Cytherideidae</taxon>
        <taxon>Cyprideis</taxon>
    </lineage>
</organism>
<dbReference type="InterPro" id="IPR014001">
    <property type="entry name" value="Helicase_ATP-bd"/>
</dbReference>
<feature type="compositionally biased region" description="Gly residues" evidence="1">
    <location>
        <begin position="504"/>
        <end position="517"/>
    </location>
</feature>
<evidence type="ECO:0000256" key="1">
    <source>
        <dbReference type="SAM" id="MobiDB-lite"/>
    </source>
</evidence>
<evidence type="ECO:0000313" key="2">
    <source>
        <dbReference type="EMBL" id="CAD7227551.1"/>
    </source>
</evidence>
<dbReference type="PROSITE" id="PS51194">
    <property type="entry name" value="HELICASE_CTER"/>
    <property type="match status" value="1"/>
</dbReference>
<dbReference type="PROSITE" id="PS51195">
    <property type="entry name" value="Q_MOTIF"/>
    <property type="match status" value="2"/>
</dbReference>
<reference evidence="2" key="1">
    <citation type="submission" date="2020-11" db="EMBL/GenBank/DDBJ databases">
        <authorList>
            <person name="Tran Van P."/>
        </authorList>
    </citation>
    <scope>NUCLEOTIDE SEQUENCE</scope>
</reference>
<dbReference type="AlphaFoldDB" id="A0A7R8W9P9"/>
<dbReference type="GO" id="GO:0005524">
    <property type="term" value="F:ATP binding"/>
    <property type="evidence" value="ECO:0007669"/>
    <property type="project" value="InterPro"/>
</dbReference>
<dbReference type="SMART" id="SM00487">
    <property type="entry name" value="DEXDc"/>
    <property type="match status" value="2"/>
</dbReference>
<dbReference type="GO" id="GO:0003676">
    <property type="term" value="F:nucleic acid binding"/>
    <property type="evidence" value="ECO:0007669"/>
    <property type="project" value="InterPro"/>
</dbReference>
<dbReference type="EMBL" id="OB661180">
    <property type="protein sequence ID" value="CAD7227551.1"/>
    <property type="molecule type" value="Genomic_DNA"/>
</dbReference>
<feature type="region of interest" description="Disordered" evidence="1">
    <location>
        <begin position="494"/>
        <end position="532"/>
    </location>
</feature>
<dbReference type="Pfam" id="PF00270">
    <property type="entry name" value="DEAD"/>
    <property type="match status" value="2"/>
</dbReference>
<gene>
    <name evidence="2" type="ORF">CTOB1V02_LOCUS5455</name>
</gene>
<dbReference type="PROSITE" id="PS51192">
    <property type="entry name" value="HELICASE_ATP_BIND_1"/>
    <property type="match status" value="2"/>
</dbReference>
<dbReference type="OrthoDB" id="196131at2759"/>